<dbReference type="AlphaFoldDB" id="A0A1I3GWS4"/>
<evidence type="ECO:0000256" key="3">
    <source>
        <dbReference type="ARBA" id="ARBA00022723"/>
    </source>
</evidence>
<keyword evidence="2" id="KW-0597">Phosphoprotein</keyword>
<dbReference type="Gene3D" id="3.40.120.10">
    <property type="entry name" value="Alpha-D-Glucose-1,6-Bisphosphate, subunit A, domain 3"/>
    <property type="match status" value="1"/>
</dbReference>
<reference evidence="7 8" key="1">
    <citation type="submission" date="2016-10" db="EMBL/GenBank/DDBJ databases">
        <authorList>
            <person name="de Groot N.N."/>
        </authorList>
    </citation>
    <scope>NUCLEOTIDE SEQUENCE [LARGE SCALE GENOMIC DNA]</scope>
    <source>
        <strain evidence="7 8">Z108</strain>
    </source>
</reference>
<evidence type="ECO:0000256" key="4">
    <source>
        <dbReference type="ARBA" id="ARBA00022842"/>
    </source>
</evidence>
<dbReference type="PRINTS" id="PR00509">
    <property type="entry name" value="PGMPMM"/>
</dbReference>
<dbReference type="PANTHER" id="PTHR43771">
    <property type="entry name" value="PHOSPHOMANNOMUTASE"/>
    <property type="match status" value="1"/>
</dbReference>
<evidence type="ECO:0000313" key="7">
    <source>
        <dbReference type="EMBL" id="SFI27786.1"/>
    </source>
</evidence>
<evidence type="ECO:0000259" key="6">
    <source>
        <dbReference type="Pfam" id="PF02879"/>
    </source>
</evidence>
<organism evidence="7 8">
    <name type="scientific">Selenomonas ruminantium</name>
    <dbReference type="NCBI Taxonomy" id="971"/>
    <lineage>
        <taxon>Bacteria</taxon>
        <taxon>Bacillati</taxon>
        <taxon>Bacillota</taxon>
        <taxon>Negativicutes</taxon>
        <taxon>Selenomonadales</taxon>
        <taxon>Selenomonadaceae</taxon>
        <taxon>Selenomonas</taxon>
    </lineage>
</organism>
<keyword evidence="3" id="KW-0479">Metal-binding</keyword>
<evidence type="ECO:0000256" key="5">
    <source>
        <dbReference type="ARBA" id="ARBA00023235"/>
    </source>
</evidence>
<dbReference type="InterPro" id="IPR005845">
    <property type="entry name" value="A-D-PHexomutase_a/b/a-II"/>
</dbReference>
<dbReference type="Pfam" id="PF02879">
    <property type="entry name" value="PGM_PMM_II"/>
    <property type="match status" value="1"/>
</dbReference>
<dbReference type="PANTHER" id="PTHR43771:SF1">
    <property type="entry name" value="PHOSPHOMANNOMUTASE"/>
    <property type="match status" value="1"/>
</dbReference>
<dbReference type="InterPro" id="IPR016055">
    <property type="entry name" value="A-D-PHexomutase_a/b/a-I/II/III"/>
</dbReference>
<protein>
    <submittedName>
        <fullName evidence="7">Phosphoglucomutase/phosphomannomutase, alpha/beta/alpha domain II</fullName>
    </submittedName>
</protein>
<dbReference type="RefSeq" id="WP_082336300.1">
    <property type="nucleotide sequence ID" value="NZ_FOQK01000025.1"/>
</dbReference>
<gene>
    <name evidence="7" type="ORF">SAMN04487861_12546</name>
</gene>
<dbReference type="GO" id="GO:0046872">
    <property type="term" value="F:metal ion binding"/>
    <property type="evidence" value="ECO:0007669"/>
    <property type="project" value="UniProtKB-KW"/>
</dbReference>
<evidence type="ECO:0000256" key="2">
    <source>
        <dbReference type="ARBA" id="ARBA00022553"/>
    </source>
</evidence>
<dbReference type="GO" id="GO:0005975">
    <property type="term" value="P:carbohydrate metabolic process"/>
    <property type="evidence" value="ECO:0007669"/>
    <property type="project" value="InterPro"/>
</dbReference>
<dbReference type="OrthoDB" id="1664648at2"/>
<proteinExistence type="predicted"/>
<dbReference type="SUPFAM" id="SSF53738">
    <property type="entry name" value="Phosphoglucomutase, first 3 domains"/>
    <property type="match status" value="1"/>
</dbReference>
<evidence type="ECO:0000313" key="8">
    <source>
        <dbReference type="Proteomes" id="UP000183639"/>
    </source>
</evidence>
<comment type="cofactor">
    <cofactor evidence="1">
        <name>Mg(2+)</name>
        <dbReference type="ChEBI" id="CHEBI:18420"/>
    </cofactor>
</comment>
<dbReference type="InterPro" id="IPR005841">
    <property type="entry name" value="Alpha-D-phosphohexomutase_SF"/>
</dbReference>
<dbReference type="GO" id="GO:0016868">
    <property type="term" value="F:intramolecular phosphotransferase activity"/>
    <property type="evidence" value="ECO:0007669"/>
    <property type="project" value="InterPro"/>
</dbReference>
<evidence type="ECO:0000256" key="1">
    <source>
        <dbReference type="ARBA" id="ARBA00001946"/>
    </source>
</evidence>
<dbReference type="Proteomes" id="UP000183639">
    <property type="component" value="Unassembled WGS sequence"/>
</dbReference>
<feature type="domain" description="Alpha-D-phosphohexomutase alpha/beta/alpha" evidence="6">
    <location>
        <begin position="47"/>
        <end position="146"/>
    </location>
</feature>
<keyword evidence="5" id="KW-0413">Isomerase</keyword>
<accession>A0A1I3GWS4</accession>
<sequence>MDSVSKEVRLVQEVYDLRELEKKIAASDFDADNDGTAEVVDVDVMQAYVDGLLAYVDGDKLKPYKVVANTVNGPAGPIINALEKKLPFDIVKVNNVFDRSFPYGVPDSADDGMRAATAAAVREQEADMGVLWDLDLGRCCLFDETGRCIPGECGERGMLVWLLVLELLARSQGKKLSELLAAEAFSWQDIAERLKAARC</sequence>
<dbReference type="EMBL" id="FOQK01000025">
    <property type="protein sequence ID" value="SFI27786.1"/>
    <property type="molecule type" value="Genomic_DNA"/>
</dbReference>
<name>A0A1I3GWS4_SELRU</name>
<keyword evidence="4" id="KW-0460">Magnesium</keyword>